<keyword evidence="5" id="KW-0963">Cytoplasm</keyword>
<dbReference type="InterPro" id="IPR013763">
    <property type="entry name" value="Cyclin-like_dom"/>
</dbReference>
<comment type="function">
    <text evidence="19">Regulatory component of the cyclin D2-CDK4 (DC) complex that phosphorylates and inhibits members of the retinoblastoma (RB) protein family including RB1 and regulates the cell-cycle during G(1)/S transition. Phosphorylation of RB1 allows dissociation of the transcription factor E2F from the RB/E2F complex and the subsequent transcription of E2F target genes which are responsible for the progression through the G(1) phase. Hypophosphorylates RB1 in early G(1) phase. Cyclin D-CDK4 complexes are major integrators of various mitogenenic and antimitogenic signals.</text>
</comment>
<dbReference type="PROSITE" id="PS00292">
    <property type="entry name" value="CYCLINS"/>
    <property type="match status" value="1"/>
</dbReference>
<dbReference type="SMART" id="SM01332">
    <property type="entry name" value="Cyclin_C"/>
    <property type="match status" value="1"/>
</dbReference>
<keyword evidence="10" id="KW-0805">Transcription regulation</keyword>
<feature type="compositionally biased region" description="Basic and acidic residues" evidence="22">
    <location>
        <begin position="959"/>
        <end position="970"/>
    </location>
</feature>
<dbReference type="Pfam" id="PF00134">
    <property type="entry name" value="Cyclin_N"/>
    <property type="match status" value="1"/>
</dbReference>
<keyword evidence="13" id="KW-0472">Membrane</keyword>
<feature type="region of interest" description="Disordered" evidence="22">
    <location>
        <begin position="444"/>
        <end position="497"/>
    </location>
</feature>
<dbReference type="SMART" id="SM00385">
    <property type="entry name" value="CYCLIN"/>
    <property type="match status" value="1"/>
</dbReference>
<accession>A0A1A8GRI0</accession>
<reference evidence="26" key="1">
    <citation type="submission" date="2016-05" db="EMBL/GenBank/DDBJ databases">
        <authorList>
            <person name="Lavstsen T."/>
            <person name="Jespersen J.S."/>
        </authorList>
    </citation>
    <scope>NUCLEOTIDE SEQUENCE</scope>
    <source>
        <tissue evidence="26">Brain</tissue>
    </source>
</reference>
<feature type="compositionally biased region" description="Basic and acidic residues" evidence="22">
    <location>
        <begin position="591"/>
        <end position="603"/>
    </location>
</feature>
<organism evidence="26">
    <name type="scientific">Nothobranchius korthausae</name>
    <dbReference type="NCBI Taxonomy" id="1143690"/>
    <lineage>
        <taxon>Eukaryota</taxon>
        <taxon>Metazoa</taxon>
        <taxon>Chordata</taxon>
        <taxon>Craniata</taxon>
        <taxon>Vertebrata</taxon>
        <taxon>Euteleostomi</taxon>
        <taxon>Actinopterygii</taxon>
        <taxon>Neopterygii</taxon>
        <taxon>Teleostei</taxon>
        <taxon>Neoteleostei</taxon>
        <taxon>Acanthomorphata</taxon>
        <taxon>Ovalentaria</taxon>
        <taxon>Atherinomorphae</taxon>
        <taxon>Cyprinodontiformes</taxon>
        <taxon>Nothobranchiidae</taxon>
        <taxon>Nothobranchius</taxon>
    </lineage>
</organism>
<evidence type="ECO:0000256" key="1">
    <source>
        <dbReference type="ARBA" id="ARBA00004123"/>
    </source>
</evidence>
<dbReference type="GO" id="GO:0005737">
    <property type="term" value="C:cytoplasm"/>
    <property type="evidence" value="ECO:0007669"/>
    <property type="project" value="UniProtKB-SubCell"/>
</dbReference>
<evidence type="ECO:0000256" key="19">
    <source>
        <dbReference type="ARBA" id="ARBA00045688"/>
    </source>
</evidence>
<evidence type="ECO:0000256" key="6">
    <source>
        <dbReference type="ARBA" id="ARBA00022553"/>
    </source>
</evidence>
<dbReference type="CDD" id="cd20577">
    <property type="entry name" value="CYCLIN_CCND2_rpt2"/>
    <property type="match status" value="1"/>
</dbReference>
<keyword evidence="6" id="KW-0597">Phosphoprotein</keyword>
<dbReference type="GO" id="GO:0051301">
    <property type="term" value="P:cell division"/>
    <property type="evidence" value="ECO:0007669"/>
    <property type="project" value="UniProtKB-KW"/>
</dbReference>
<keyword evidence="20" id="KW-0862">Zinc</keyword>
<feature type="region of interest" description="Disordered" evidence="22">
    <location>
        <begin position="959"/>
        <end position="988"/>
    </location>
</feature>
<dbReference type="GO" id="GO:0003714">
    <property type="term" value="F:transcription corepressor activity"/>
    <property type="evidence" value="ECO:0007669"/>
    <property type="project" value="TreeGrafter"/>
</dbReference>
<keyword evidence="7" id="KW-0132">Cell division</keyword>
<gene>
    <name evidence="26" type="primary">CCND2A</name>
    <name evidence="27" type="synonym">ELMSAN1</name>
</gene>
<keyword evidence="20" id="KW-0479">Metal-binding</keyword>
<feature type="region of interest" description="Disordered" evidence="22">
    <location>
        <begin position="639"/>
        <end position="674"/>
    </location>
</feature>
<dbReference type="GO" id="GO:0005667">
    <property type="term" value="C:transcription regulator complex"/>
    <property type="evidence" value="ECO:0007669"/>
    <property type="project" value="TreeGrafter"/>
</dbReference>
<dbReference type="FunFam" id="1.10.472.10:FF:000012">
    <property type="entry name" value="G1/S-specific cyclin-D1"/>
    <property type="match status" value="1"/>
</dbReference>
<comment type="similarity">
    <text evidence="4">Belongs to the cyclin family. Cyclin D subfamily.</text>
</comment>
<evidence type="ECO:0000313" key="26">
    <source>
        <dbReference type="EMBL" id="SBQ73014.1"/>
    </source>
</evidence>
<feature type="domain" description="SANT" evidence="25">
    <location>
        <begin position="889"/>
        <end position="940"/>
    </location>
</feature>
<dbReference type="SUPFAM" id="SSF47954">
    <property type="entry name" value="Cyclin-like"/>
    <property type="match status" value="2"/>
</dbReference>
<feature type="compositionally biased region" description="Basic and acidic residues" evidence="22">
    <location>
        <begin position="1086"/>
        <end position="1101"/>
    </location>
</feature>
<evidence type="ECO:0000256" key="13">
    <source>
        <dbReference type="ARBA" id="ARBA00023136"/>
    </source>
</evidence>
<dbReference type="Pfam" id="PF01448">
    <property type="entry name" value="ELM2"/>
    <property type="match status" value="1"/>
</dbReference>
<evidence type="ECO:0000256" key="20">
    <source>
        <dbReference type="PROSITE-ProRule" id="PRU00042"/>
    </source>
</evidence>
<dbReference type="InterPro" id="IPR001005">
    <property type="entry name" value="SANT/Myb"/>
</dbReference>
<feature type="domain" description="C2H2-type" evidence="23">
    <location>
        <begin position="1065"/>
        <end position="1092"/>
    </location>
</feature>
<name>A0A1A8GRI0_9TELE</name>
<feature type="region of interest" description="Disordered" evidence="22">
    <location>
        <begin position="320"/>
        <end position="344"/>
    </location>
</feature>
<feature type="region of interest" description="Disordered" evidence="22">
    <location>
        <begin position="1119"/>
        <end position="1148"/>
    </location>
</feature>
<feature type="compositionally biased region" description="Polar residues" evidence="22">
    <location>
        <begin position="450"/>
        <end position="464"/>
    </location>
</feature>
<evidence type="ECO:0000256" key="18">
    <source>
        <dbReference type="ARBA" id="ARBA00039574"/>
    </source>
</evidence>
<dbReference type="EMBL" id="HAEC01012427">
    <property type="protein sequence ID" value="SBQ80644.1"/>
    <property type="molecule type" value="Transcribed_RNA"/>
</dbReference>
<dbReference type="InterPro" id="IPR006671">
    <property type="entry name" value="Cyclin_N"/>
</dbReference>
<comment type="subcellular location">
    <subcellularLocation>
        <location evidence="3">Cytoplasm</location>
    </subcellularLocation>
    <subcellularLocation>
        <location evidence="2">Endomembrane system</location>
    </subcellularLocation>
    <subcellularLocation>
        <location evidence="1">Nucleus</location>
    </subcellularLocation>
</comment>
<evidence type="ECO:0000256" key="12">
    <source>
        <dbReference type="ARBA" id="ARBA00023127"/>
    </source>
</evidence>
<dbReference type="SMART" id="SM01189">
    <property type="entry name" value="ELM2"/>
    <property type="match status" value="1"/>
</dbReference>
<feature type="region of interest" description="Disordered" evidence="22">
    <location>
        <begin position="591"/>
        <end position="626"/>
    </location>
</feature>
<keyword evidence="11" id="KW-0238">DNA-binding</keyword>
<dbReference type="PANTHER" id="PTHR16089">
    <property type="entry name" value="REST COREPRESSOR COREST PROTEIN-RELATED"/>
    <property type="match status" value="1"/>
</dbReference>
<keyword evidence="16" id="KW-0131">Cell cycle</keyword>
<dbReference type="PANTHER" id="PTHR16089:SF24">
    <property type="entry name" value="MITOTIC DEACETYLASE-ASSOCIATED SANT DOMAIN PROTEIN"/>
    <property type="match status" value="1"/>
</dbReference>
<dbReference type="InterPro" id="IPR000949">
    <property type="entry name" value="ELM2_dom"/>
</dbReference>
<dbReference type="GO" id="GO:0006357">
    <property type="term" value="P:regulation of transcription by RNA polymerase II"/>
    <property type="evidence" value="ECO:0007669"/>
    <property type="project" value="TreeGrafter"/>
</dbReference>
<dbReference type="EMBL" id="HAEC01004937">
    <property type="protein sequence ID" value="SBQ73014.1"/>
    <property type="molecule type" value="Transcribed_RNA"/>
</dbReference>
<evidence type="ECO:0000256" key="5">
    <source>
        <dbReference type="ARBA" id="ARBA00022490"/>
    </source>
</evidence>
<keyword evidence="14" id="KW-0804">Transcription</keyword>
<dbReference type="FunFam" id="1.10.10.60:FF:000086">
    <property type="entry name" value="transcriptional-regulating factor 1 isoform X1"/>
    <property type="match status" value="1"/>
</dbReference>
<dbReference type="PROSITE" id="PS51156">
    <property type="entry name" value="ELM2"/>
    <property type="match status" value="1"/>
</dbReference>
<keyword evidence="9" id="KW-0007">Acetylation</keyword>
<evidence type="ECO:0000256" key="15">
    <source>
        <dbReference type="ARBA" id="ARBA00023242"/>
    </source>
</evidence>
<evidence type="ECO:0000256" key="16">
    <source>
        <dbReference type="ARBA" id="ARBA00023306"/>
    </source>
</evidence>
<dbReference type="SUPFAM" id="SSF46689">
    <property type="entry name" value="Homeodomain-like"/>
    <property type="match status" value="1"/>
</dbReference>
<feature type="compositionally biased region" description="Basic and acidic residues" evidence="22">
    <location>
        <begin position="547"/>
        <end position="561"/>
    </location>
</feature>
<evidence type="ECO:0000256" key="9">
    <source>
        <dbReference type="ARBA" id="ARBA00022990"/>
    </source>
</evidence>
<dbReference type="InterPro" id="IPR051066">
    <property type="entry name" value="Trans_reg/Corepressor"/>
</dbReference>
<dbReference type="PROSITE" id="PS50157">
    <property type="entry name" value="ZINC_FINGER_C2H2_2"/>
    <property type="match status" value="1"/>
</dbReference>
<evidence type="ECO:0000256" key="7">
    <source>
        <dbReference type="ARBA" id="ARBA00022618"/>
    </source>
</evidence>
<evidence type="ECO:0000259" key="25">
    <source>
        <dbReference type="PROSITE" id="PS51293"/>
    </source>
</evidence>
<dbReference type="GO" id="GO:0003677">
    <property type="term" value="F:DNA binding"/>
    <property type="evidence" value="ECO:0007669"/>
    <property type="project" value="UniProtKB-KW"/>
</dbReference>
<evidence type="ECO:0000256" key="14">
    <source>
        <dbReference type="ARBA" id="ARBA00023163"/>
    </source>
</evidence>
<dbReference type="GO" id="GO:0000118">
    <property type="term" value="C:histone deacetylase complex"/>
    <property type="evidence" value="ECO:0007669"/>
    <property type="project" value="TreeGrafter"/>
</dbReference>
<evidence type="ECO:0000256" key="3">
    <source>
        <dbReference type="ARBA" id="ARBA00004496"/>
    </source>
</evidence>
<proteinExistence type="inferred from homology"/>
<dbReference type="InterPro" id="IPR009057">
    <property type="entry name" value="Homeodomain-like_sf"/>
</dbReference>
<comment type="subunit">
    <text evidence="17">Interacts with the CDK1 protein kinase to form a serine/threonine kinase holoenzyme complex also known as maturation promoting factor (MPF). The cyclin subunit imparts substrate specificity to the complex.</text>
</comment>
<feature type="region of interest" description="Disordered" evidence="22">
    <location>
        <begin position="546"/>
        <end position="578"/>
    </location>
</feature>
<evidence type="ECO:0000256" key="4">
    <source>
        <dbReference type="ARBA" id="ARBA00009065"/>
    </source>
</evidence>
<reference evidence="26" key="2">
    <citation type="submission" date="2016-06" db="EMBL/GenBank/DDBJ databases">
        <title>The genome of a short-lived fish provides insights into sex chromosome evolution and the genetic control of aging.</title>
        <authorList>
            <person name="Reichwald K."/>
            <person name="Felder M."/>
            <person name="Petzold A."/>
            <person name="Koch P."/>
            <person name="Groth M."/>
            <person name="Platzer M."/>
        </authorList>
    </citation>
    <scope>NUCLEOTIDE SEQUENCE</scope>
    <source>
        <tissue evidence="26">Brain</tissue>
    </source>
</reference>
<feature type="domain" description="ELM2" evidence="24">
    <location>
        <begin position="782"/>
        <end position="874"/>
    </location>
</feature>
<keyword evidence="15" id="KW-0539">Nucleus</keyword>
<evidence type="ECO:0000256" key="21">
    <source>
        <dbReference type="RuleBase" id="RU000383"/>
    </source>
</evidence>
<feature type="compositionally biased region" description="Acidic residues" evidence="22">
    <location>
        <begin position="1134"/>
        <end position="1148"/>
    </location>
</feature>
<dbReference type="InterPro" id="IPR004367">
    <property type="entry name" value="Cyclin_C-dom"/>
</dbReference>
<keyword evidence="8" id="KW-0832">Ubl conjugation</keyword>
<dbReference type="GO" id="GO:0008270">
    <property type="term" value="F:zinc ion binding"/>
    <property type="evidence" value="ECO:0007669"/>
    <property type="project" value="UniProtKB-KW"/>
</dbReference>
<feature type="region of interest" description="Disordered" evidence="22">
    <location>
        <begin position="1082"/>
        <end position="1101"/>
    </location>
</feature>
<dbReference type="Pfam" id="PF02984">
    <property type="entry name" value="Cyclin_C"/>
    <property type="match status" value="1"/>
</dbReference>
<feature type="compositionally biased region" description="Polar residues" evidence="22">
    <location>
        <begin position="1047"/>
        <end position="1060"/>
    </location>
</feature>
<dbReference type="AlphaFoldDB" id="A0A1A8GRI0"/>
<feature type="region of interest" description="Disordered" evidence="22">
    <location>
        <begin position="1025"/>
        <end position="1062"/>
    </location>
</feature>
<evidence type="ECO:0000256" key="10">
    <source>
        <dbReference type="ARBA" id="ARBA00023015"/>
    </source>
</evidence>
<dbReference type="InterPro" id="IPR036915">
    <property type="entry name" value="Cyclin-like_sf"/>
</dbReference>
<dbReference type="InterPro" id="IPR048258">
    <property type="entry name" value="Cyclins_cyclin-box"/>
</dbReference>
<dbReference type="FunFam" id="1.10.472.10:FF:000120">
    <property type="entry name" value="G1/S-specific cyclin-D1"/>
    <property type="match status" value="1"/>
</dbReference>
<dbReference type="SMART" id="SM00717">
    <property type="entry name" value="SANT"/>
    <property type="match status" value="1"/>
</dbReference>
<evidence type="ECO:0000256" key="8">
    <source>
        <dbReference type="ARBA" id="ARBA00022843"/>
    </source>
</evidence>
<evidence type="ECO:0000256" key="17">
    <source>
        <dbReference type="ARBA" id="ARBA00025821"/>
    </source>
</evidence>
<dbReference type="Gene3D" id="1.10.10.60">
    <property type="entry name" value="Homeodomain-like"/>
    <property type="match status" value="1"/>
</dbReference>
<evidence type="ECO:0000256" key="2">
    <source>
        <dbReference type="ARBA" id="ARBA00004308"/>
    </source>
</evidence>
<keyword evidence="12 21" id="KW-0195">Cyclin</keyword>
<keyword evidence="20" id="KW-0863">Zinc-finger</keyword>
<evidence type="ECO:0000259" key="23">
    <source>
        <dbReference type="PROSITE" id="PS50157"/>
    </source>
</evidence>
<evidence type="ECO:0000256" key="22">
    <source>
        <dbReference type="SAM" id="MobiDB-lite"/>
    </source>
</evidence>
<sequence>MELLCLEMDTNIRARPDPNLLCDDRVLQSLLTIEERFLPQFSYFKCVQRDIQPFMRRMVATWMLEVCEEQKCEEEVFPLAMNYLDRFLAMVPIKKCNLQLLGAVCMFLASKLKETRPLTAEKICIYTDNSIRPQELLDWELVVLGKLKWNLAAVTPNDFIEHIVRRLPLPEDKLALIRKHVQTFIALCATDFRFAMYPPSMIATGSVGAAICGLQLDSADHSQWGDSLTDLLAKITNTEVDVLKECQEQIERVLESSLREGRQQQQQQQTQVFQETLKPGVLNAQQQSASHPGGSSVLQSFQLAFGQPKQHLPAYYQNFQGNRTTLPNPPNYPGPNAKPSHHLQPLQNPEQLRQQQHPVIQQQLQHHAIIQHQHVDLQQQKMHQQLQIQPQMQHQQLQQQNPRVLNFYPGGQNAHPHPQAVVVLSQESSAPAPPKIQEPIIQDITPEPQQPSDPFQAPMQSEAASQPQTQLLSQTQLRRSRRLSKEGGAPSENPFLQVTSDQTETGMHGSENGAHDVQAAPMGVIQSTHRKRRVSQEVNLEMLAQEASERKSPYHDKEPHRPWSPTEPDAMKQPGDDSFLPLVIPVSVPVRRQEPSSPVRDDAALGSTWPRRPHNAPDLGLADHKPSVIVNRRRSLRNFSSESLEQNDGAEGERDDDGKKSKRRPRPEPLFIPPPKPSVFIAPPVYSSITPYQSHLRSPVRLADNAVMVPPYTPPPILSPVREGSGLYFSTFLSSAAAGGSSLPPPATPKSATRSLLRSNSCDITPPVLSAMSETTPVSIEPRINIGSRYQAEVPELRQRSAVHLDRHPAELVFAPLNEQELKPDFHKKVEDLMHLACSSVLCGGGTNQELACHCLHECKGDITAALSLLLLRDPVFPKSNHLSNYHYSGSDSWTAAERRLFNKGMAAYKKDFFMVQKEVTTKTVAQCVEFYYTYKKHVKIGRSGTLIYGETEPLESRVAEEELDHKGSQRLEPQQEEDNRKWEGSADRKQDVCPIRVTHTLPSTENTVLIMKSRDDIGREQPLSRVIHQPPPPPPSSKPRFDGSTRKTSPSTGTKTSMAQEGEFPCKKCGRIFYKVKSRSAHMKSHAEQEKKAAALRQKEAEERAAAKAAAEAAAILAARQHNGTRQLGGDSTNDDSSDGEDEDWRH</sequence>
<dbReference type="GO" id="GO:0012505">
    <property type="term" value="C:endomembrane system"/>
    <property type="evidence" value="ECO:0007669"/>
    <property type="project" value="UniProtKB-SubCell"/>
</dbReference>
<evidence type="ECO:0000256" key="11">
    <source>
        <dbReference type="ARBA" id="ARBA00023125"/>
    </source>
</evidence>
<protein>
    <recommendedName>
        <fullName evidence="18">G1/S-specific cyclin-D2</fullName>
    </recommendedName>
</protein>
<evidence type="ECO:0000313" key="27">
    <source>
        <dbReference type="EMBL" id="SBQ80644.1"/>
    </source>
</evidence>
<dbReference type="PROSITE" id="PS51293">
    <property type="entry name" value="SANT"/>
    <property type="match status" value="1"/>
</dbReference>
<dbReference type="InterPro" id="IPR017884">
    <property type="entry name" value="SANT_dom"/>
</dbReference>
<dbReference type="InterPro" id="IPR013087">
    <property type="entry name" value="Znf_C2H2_type"/>
</dbReference>
<dbReference type="PROSITE" id="PS00028">
    <property type="entry name" value="ZINC_FINGER_C2H2_1"/>
    <property type="match status" value="1"/>
</dbReference>
<dbReference type="Gene3D" id="1.10.472.10">
    <property type="entry name" value="Cyclin-like"/>
    <property type="match status" value="2"/>
</dbReference>
<feature type="compositionally biased region" description="Basic and acidic residues" evidence="22">
    <location>
        <begin position="978"/>
        <end position="988"/>
    </location>
</feature>
<dbReference type="CDD" id="cd20574">
    <property type="entry name" value="CYCLIN_CCND2_rpt1"/>
    <property type="match status" value="1"/>
</dbReference>
<evidence type="ECO:0000259" key="24">
    <source>
        <dbReference type="PROSITE" id="PS51156"/>
    </source>
</evidence>
<feature type="compositionally biased region" description="Low complexity" evidence="22">
    <location>
        <begin position="465"/>
        <end position="477"/>
    </location>
</feature>